<gene>
    <name evidence="2" type="ORF">QWM81_02635</name>
</gene>
<dbReference type="PROSITE" id="PS51819">
    <property type="entry name" value="VOC"/>
    <property type="match status" value="1"/>
</dbReference>
<dbReference type="SUPFAM" id="SSF54593">
    <property type="entry name" value="Glyoxalase/Bleomycin resistance protein/Dihydroxybiphenyl dioxygenase"/>
    <property type="match status" value="1"/>
</dbReference>
<reference evidence="2" key="1">
    <citation type="submission" date="2023-06" db="EMBL/GenBank/DDBJ databases">
        <title>WGS-Sequencing of Streptomyces ficellus isolate 21 collected from sand in Gara Djebilet Iron Mine in Algeria.</title>
        <authorList>
            <person name="Zegers G.P."/>
            <person name="Gomez A."/>
            <person name="Gueddou A."/>
            <person name="Zahara A.F."/>
            <person name="Worth M."/>
            <person name="Sevigny J.L."/>
            <person name="Tisa L."/>
        </authorList>
    </citation>
    <scope>NUCLEOTIDE SEQUENCE</scope>
    <source>
        <strain evidence="2">AS11</strain>
    </source>
</reference>
<dbReference type="Pfam" id="PF18029">
    <property type="entry name" value="Glyoxalase_6"/>
    <property type="match status" value="1"/>
</dbReference>
<name>A0ABT7Z121_9ACTN</name>
<evidence type="ECO:0000313" key="3">
    <source>
        <dbReference type="Proteomes" id="UP001174050"/>
    </source>
</evidence>
<dbReference type="RefSeq" id="WP_290109770.1">
    <property type="nucleotide sequence ID" value="NZ_JAUEPL010000002.1"/>
</dbReference>
<keyword evidence="3" id="KW-1185">Reference proteome</keyword>
<dbReference type="InterPro" id="IPR041581">
    <property type="entry name" value="Glyoxalase_6"/>
</dbReference>
<dbReference type="CDD" id="cd06587">
    <property type="entry name" value="VOC"/>
    <property type="match status" value="1"/>
</dbReference>
<comment type="caution">
    <text evidence="2">The sequence shown here is derived from an EMBL/GenBank/DDBJ whole genome shotgun (WGS) entry which is preliminary data.</text>
</comment>
<dbReference type="InterPro" id="IPR029068">
    <property type="entry name" value="Glyas_Bleomycin-R_OHBP_Dase"/>
</dbReference>
<dbReference type="Gene3D" id="3.10.180.10">
    <property type="entry name" value="2,3-Dihydroxybiphenyl 1,2-Dioxygenase, domain 1"/>
    <property type="match status" value="1"/>
</dbReference>
<dbReference type="PANTHER" id="PTHR35908:SF1">
    <property type="entry name" value="CONSERVED PROTEIN"/>
    <property type="match status" value="1"/>
</dbReference>
<sequence>MRASVNEIVFDCADPAALVRFWAALLGGEPVDRSPDWSYVDPPGFPRVAFQRVPEGKAVKNRLHLDLEAGDVDAAATWAVGLGAVRAGGIVTDDHGYFQVLRDPEGNEFCFVGG</sequence>
<organism evidence="2 3">
    <name type="scientific">Streptomyces ficellus</name>
    <dbReference type="NCBI Taxonomy" id="1977088"/>
    <lineage>
        <taxon>Bacteria</taxon>
        <taxon>Bacillati</taxon>
        <taxon>Actinomycetota</taxon>
        <taxon>Actinomycetes</taxon>
        <taxon>Kitasatosporales</taxon>
        <taxon>Streptomycetaceae</taxon>
        <taxon>Streptomyces</taxon>
    </lineage>
</organism>
<dbReference type="Proteomes" id="UP001174050">
    <property type="component" value="Unassembled WGS sequence"/>
</dbReference>
<dbReference type="InterPro" id="IPR037523">
    <property type="entry name" value="VOC_core"/>
</dbReference>
<proteinExistence type="predicted"/>
<protein>
    <submittedName>
        <fullName evidence="2">VOC family protein</fullName>
    </submittedName>
</protein>
<feature type="domain" description="VOC" evidence="1">
    <location>
        <begin position="4"/>
        <end position="114"/>
    </location>
</feature>
<evidence type="ECO:0000313" key="2">
    <source>
        <dbReference type="EMBL" id="MDN3292962.1"/>
    </source>
</evidence>
<evidence type="ECO:0000259" key="1">
    <source>
        <dbReference type="PROSITE" id="PS51819"/>
    </source>
</evidence>
<dbReference type="EMBL" id="JAUEPL010000002">
    <property type="protein sequence ID" value="MDN3292962.1"/>
    <property type="molecule type" value="Genomic_DNA"/>
</dbReference>
<dbReference type="PANTHER" id="PTHR35908">
    <property type="entry name" value="HYPOTHETICAL FUSION PROTEIN"/>
    <property type="match status" value="1"/>
</dbReference>
<accession>A0ABT7Z121</accession>